<dbReference type="PROSITE" id="PS50222">
    <property type="entry name" value="EF_HAND_2"/>
    <property type="match status" value="1"/>
</dbReference>
<dbReference type="InterPro" id="IPR018247">
    <property type="entry name" value="EF_Hand_1_Ca_BS"/>
</dbReference>
<keyword evidence="2" id="KW-0106">Calcium</keyword>
<dbReference type="PANTHER" id="PTHR23048:SF0">
    <property type="entry name" value="CALMODULIN LIKE 3"/>
    <property type="match status" value="1"/>
</dbReference>
<keyword evidence="1" id="KW-0677">Repeat</keyword>
<dbReference type="GO" id="GO:0016460">
    <property type="term" value="C:myosin II complex"/>
    <property type="evidence" value="ECO:0007669"/>
    <property type="project" value="TreeGrafter"/>
</dbReference>
<dbReference type="AlphaFoldDB" id="A0A0A9XIT7"/>
<dbReference type="SUPFAM" id="SSF47473">
    <property type="entry name" value="EF-hand"/>
    <property type="match status" value="1"/>
</dbReference>
<dbReference type="PANTHER" id="PTHR23048">
    <property type="entry name" value="MYOSIN LIGHT CHAIN 1, 3"/>
    <property type="match status" value="1"/>
</dbReference>
<dbReference type="EMBL" id="GBHO01024048">
    <property type="protein sequence ID" value="JAG19556.1"/>
    <property type="molecule type" value="Transcribed_RNA"/>
</dbReference>
<feature type="region of interest" description="Disordered" evidence="3">
    <location>
        <begin position="249"/>
        <end position="297"/>
    </location>
</feature>
<dbReference type="Gene3D" id="1.10.238.10">
    <property type="entry name" value="EF-hand"/>
    <property type="match status" value="1"/>
</dbReference>
<accession>A0A0A9XIT7</accession>
<evidence type="ECO:0000256" key="1">
    <source>
        <dbReference type="ARBA" id="ARBA00022737"/>
    </source>
</evidence>
<reference evidence="5" key="2">
    <citation type="submission" date="2014-07" db="EMBL/GenBank/DDBJ databases">
        <authorList>
            <person name="Hull J."/>
        </authorList>
    </citation>
    <scope>NUCLEOTIDE SEQUENCE</scope>
</reference>
<reference evidence="6" key="3">
    <citation type="submission" date="2014-09" db="EMBL/GenBank/DDBJ databases">
        <authorList>
            <person name="Magalhaes I.L.F."/>
            <person name="Oliveira U."/>
            <person name="Santos F.R."/>
            <person name="Vidigal T.H.D.A."/>
            <person name="Brescovit A.D."/>
            <person name="Santos A.J."/>
        </authorList>
    </citation>
    <scope>NUCLEOTIDE SEQUENCE</scope>
</reference>
<evidence type="ECO:0000256" key="3">
    <source>
        <dbReference type="SAM" id="MobiDB-lite"/>
    </source>
</evidence>
<dbReference type="GO" id="GO:0005509">
    <property type="term" value="F:calcium ion binding"/>
    <property type="evidence" value="ECO:0007669"/>
    <property type="project" value="InterPro"/>
</dbReference>
<reference evidence="5" key="1">
    <citation type="journal article" date="2014" name="PLoS ONE">
        <title>Transcriptome-Based Identification of ABC Transporters in the Western Tarnished Plant Bug Lygus hesperus.</title>
        <authorList>
            <person name="Hull J.J."/>
            <person name="Chaney K."/>
            <person name="Geib S.M."/>
            <person name="Fabrick J.A."/>
            <person name="Brent C.S."/>
            <person name="Walsh D."/>
            <person name="Lavine L.C."/>
        </authorList>
    </citation>
    <scope>NUCLEOTIDE SEQUENCE</scope>
</reference>
<feature type="domain" description="EF-hand" evidence="4">
    <location>
        <begin position="168"/>
        <end position="203"/>
    </location>
</feature>
<dbReference type="PROSITE" id="PS00018">
    <property type="entry name" value="EF_HAND_1"/>
    <property type="match status" value="1"/>
</dbReference>
<proteinExistence type="predicted"/>
<evidence type="ECO:0000313" key="6">
    <source>
        <dbReference type="EMBL" id="JAG50984.1"/>
    </source>
</evidence>
<protein>
    <submittedName>
        <fullName evidence="5">Centrin-2</fullName>
    </submittedName>
</protein>
<gene>
    <name evidence="5" type="primary">CETN2_1</name>
    <name evidence="5" type="ORF">CM83_11526</name>
</gene>
<dbReference type="InterPro" id="IPR011992">
    <property type="entry name" value="EF-hand-dom_pair"/>
</dbReference>
<dbReference type="Pfam" id="PF13499">
    <property type="entry name" value="EF-hand_7"/>
    <property type="match status" value="1"/>
</dbReference>
<dbReference type="InterPro" id="IPR002048">
    <property type="entry name" value="EF_hand_dom"/>
</dbReference>
<feature type="compositionally biased region" description="Polar residues" evidence="3">
    <location>
        <begin position="280"/>
        <end position="297"/>
    </location>
</feature>
<name>A0A0A9XIT7_LYGHE</name>
<evidence type="ECO:0000313" key="5">
    <source>
        <dbReference type="EMBL" id="JAG19556.1"/>
    </source>
</evidence>
<organism evidence="5">
    <name type="scientific">Lygus hesperus</name>
    <name type="common">Western plant bug</name>
    <dbReference type="NCBI Taxonomy" id="30085"/>
    <lineage>
        <taxon>Eukaryota</taxon>
        <taxon>Metazoa</taxon>
        <taxon>Ecdysozoa</taxon>
        <taxon>Arthropoda</taxon>
        <taxon>Hexapoda</taxon>
        <taxon>Insecta</taxon>
        <taxon>Pterygota</taxon>
        <taxon>Neoptera</taxon>
        <taxon>Paraneoptera</taxon>
        <taxon>Hemiptera</taxon>
        <taxon>Heteroptera</taxon>
        <taxon>Panheteroptera</taxon>
        <taxon>Cimicomorpha</taxon>
        <taxon>Miridae</taxon>
        <taxon>Mirini</taxon>
        <taxon>Lygus</taxon>
    </lineage>
</organism>
<evidence type="ECO:0000259" key="4">
    <source>
        <dbReference type="PROSITE" id="PS50222"/>
    </source>
</evidence>
<dbReference type="FunFam" id="1.10.238.10:FF:000001">
    <property type="entry name" value="Calmodulin 1"/>
    <property type="match status" value="1"/>
</dbReference>
<dbReference type="InterPro" id="IPR050230">
    <property type="entry name" value="CALM/Myosin/TropC-like"/>
</dbReference>
<evidence type="ECO:0000256" key="2">
    <source>
        <dbReference type="ARBA" id="ARBA00022837"/>
    </source>
</evidence>
<sequence>MLKATYSLNQLDEEEPEPDFLKDIQKTLDDQKITAQDLLVQDKEFNESESKLNARWASDRREFTPPLPSGGVRITDTKCWVPKTINPMVIKLRKFQLKELKDAFDFLEDHKTGMVDVNDVATVVRACGFEPKHGEVSDILDKINPHYPGSLSLEEFNQVFEYKLDQKDPTQEIERAFKLMDLSKTGKVTKEDLRLISKLVDYEVNDEELQQMIDQASPSPDGNASMKGFVHLMTRKQYFDEPTVVVKSKKKPSTPEMKKYRKSYRSKSVLPVQLEDGRSKSQPLDASRSNFATIVQM</sequence>
<dbReference type="EMBL" id="GBRD01014842">
    <property type="protein sequence ID" value="JAG50984.1"/>
    <property type="molecule type" value="Transcribed_RNA"/>
</dbReference>